<comment type="caution">
    <text evidence="2">The sequence shown here is derived from an EMBL/GenBank/DDBJ whole genome shotgun (WGS) entry which is preliminary data.</text>
</comment>
<feature type="region of interest" description="Disordered" evidence="1">
    <location>
        <begin position="240"/>
        <end position="293"/>
    </location>
</feature>
<organism evidence="2 3">
    <name type="scientific">Carnegiea gigantea</name>
    <dbReference type="NCBI Taxonomy" id="171969"/>
    <lineage>
        <taxon>Eukaryota</taxon>
        <taxon>Viridiplantae</taxon>
        <taxon>Streptophyta</taxon>
        <taxon>Embryophyta</taxon>
        <taxon>Tracheophyta</taxon>
        <taxon>Spermatophyta</taxon>
        <taxon>Magnoliopsida</taxon>
        <taxon>eudicotyledons</taxon>
        <taxon>Gunneridae</taxon>
        <taxon>Pentapetalae</taxon>
        <taxon>Caryophyllales</taxon>
        <taxon>Cactineae</taxon>
        <taxon>Cactaceae</taxon>
        <taxon>Cactoideae</taxon>
        <taxon>Echinocereeae</taxon>
        <taxon>Carnegiea</taxon>
    </lineage>
</organism>
<keyword evidence="3" id="KW-1185">Reference proteome</keyword>
<feature type="compositionally biased region" description="Basic and acidic residues" evidence="1">
    <location>
        <begin position="67"/>
        <end position="78"/>
    </location>
</feature>
<feature type="region of interest" description="Disordered" evidence="1">
    <location>
        <begin position="1"/>
        <end position="82"/>
    </location>
</feature>
<evidence type="ECO:0000313" key="2">
    <source>
        <dbReference type="EMBL" id="KAJ8426473.1"/>
    </source>
</evidence>
<gene>
    <name evidence="2" type="ORF">Cgig2_009070</name>
</gene>
<protein>
    <submittedName>
        <fullName evidence="2">Uncharacterized protein</fullName>
    </submittedName>
</protein>
<dbReference type="AlphaFoldDB" id="A0A9Q1GXR5"/>
<proteinExistence type="predicted"/>
<feature type="region of interest" description="Disordered" evidence="1">
    <location>
        <begin position="159"/>
        <end position="193"/>
    </location>
</feature>
<accession>A0A9Q1GXR5</accession>
<reference evidence="2" key="1">
    <citation type="submission" date="2022-04" db="EMBL/GenBank/DDBJ databases">
        <title>Carnegiea gigantea Genome sequencing and assembly v2.</title>
        <authorList>
            <person name="Copetti D."/>
            <person name="Sanderson M.J."/>
            <person name="Burquez A."/>
            <person name="Wojciechowski M.F."/>
        </authorList>
    </citation>
    <scope>NUCLEOTIDE SEQUENCE</scope>
    <source>
        <strain evidence="2">SGP5-SGP5p</strain>
        <tissue evidence="2">Aerial part</tissue>
    </source>
</reference>
<dbReference type="Proteomes" id="UP001153076">
    <property type="component" value="Unassembled WGS sequence"/>
</dbReference>
<feature type="compositionally biased region" description="Acidic residues" evidence="1">
    <location>
        <begin position="265"/>
        <end position="293"/>
    </location>
</feature>
<feature type="compositionally biased region" description="Polar residues" evidence="1">
    <location>
        <begin position="159"/>
        <end position="176"/>
    </location>
</feature>
<evidence type="ECO:0000256" key="1">
    <source>
        <dbReference type="SAM" id="MobiDB-lite"/>
    </source>
</evidence>
<evidence type="ECO:0000313" key="3">
    <source>
        <dbReference type="Proteomes" id="UP001153076"/>
    </source>
</evidence>
<name>A0A9Q1GXR5_9CARY</name>
<dbReference type="EMBL" id="JAKOGI010001286">
    <property type="protein sequence ID" value="KAJ8426473.1"/>
    <property type="molecule type" value="Genomic_DNA"/>
</dbReference>
<sequence length="374" mass="41756">MESMGAFTGGYRRRTGETGGPFDGASSHGRTCAITATLRRSGGRGPGRVLGSGAAAAAAVEEEEEKQESWHPPDRENQRWPLSTGGDWVRLASHWEKMKKNVVIPLYIIELHEACSLQKIIESLDRLNEAKQRAQNEPQAQSQAQNDISPSTEKVILSGNASKSQPKVSSITTNRPNKLLIRRPRPKVAKQSITPLQIDEALHYGSTKSKSSLHDFDVHSLCQSQIGEVDVFASDVEENLGQADDEDSDRDDNEDGDFREWQSDGSEESESFSLDEEDDLEPENESLDDIDLENDTQLRMTFGHGSIDDDVGENLLIVNKITKVFRQDKLWSRNRDGKVSLAVGDIFTSKDDLVECDEGLLCSTWYYFKKNQEH</sequence>
<feature type="compositionally biased region" description="Acidic residues" evidence="1">
    <location>
        <begin position="240"/>
        <end position="255"/>
    </location>
</feature>